<dbReference type="Proteomes" id="UP000198705">
    <property type="component" value="Unassembled WGS sequence"/>
</dbReference>
<dbReference type="GO" id="GO:0005886">
    <property type="term" value="C:plasma membrane"/>
    <property type="evidence" value="ECO:0007669"/>
    <property type="project" value="UniProtKB-SubCell"/>
</dbReference>
<gene>
    <name evidence="15" type="ORF">SAMN04487989_103236</name>
</gene>
<feature type="transmembrane region" description="Helical" evidence="12">
    <location>
        <begin position="41"/>
        <end position="59"/>
    </location>
</feature>
<comment type="subcellular location">
    <subcellularLocation>
        <location evidence="1 12">Cell membrane</location>
        <topology evidence="1 12">Multi-pass membrane protein</topology>
    </subcellularLocation>
</comment>
<feature type="active site" evidence="12">
    <location>
        <position position="409"/>
    </location>
</feature>
<evidence type="ECO:0000256" key="8">
    <source>
        <dbReference type="ARBA" id="ARBA00023098"/>
    </source>
</evidence>
<feature type="active site" evidence="12">
    <location>
        <position position="404"/>
    </location>
</feature>
<evidence type="ECO:0000256" key="11">
    <source>
        <dbReference type="ARBA" id="ARBA00023264"/>
    </source>
</evidence>
<evidence type="ECO:0000313" key="15">
    <source>
        <dbReference type="EMBL" id="SFN75958.1"/>
    </source>
</evidence>
<evidence type="ECO:0000256" key="13">
    <source>
        <dbReference type="NCBIfam" id="TIGR04265"/>
    </source>
</evidence>
<keyword evidence="6" id="KW-0677">Repeat</keyword>
<feature type="active site" evidence="12">
    <location>
        <position position="232"/>
    </location>
</feature>
<keyword evidence="10 12" id="KW-0594">Phospholipid biosynthesis</keyword>
<evidence type="ECO:0000256" key="2">
    <source>
        <dbReference type="ARBA" id="ARBA00022475"/>
    </source>
</evidence>
<dbReference type="InterPro" id="IPR025202">
    <property type="entry name" value="PLD-like_dom"/>
</dbReference>
<dbReference type="EC" id="2.7.8.-" evidence="12 13"/>
<evidence type="ECO:0000256" key="10">
    <source>
        <dbReference type="ARBA" id="ARBA00023209"/>
    </source>
</evidence>
<dbReference type="InterPro" id="IPR030874">
    <property type="entry name" value="Cardiolipin_synth_Firmi"/>
</dbReference>
<feature type="active site" evidence="12">
    <location>
        <position position="402"/>
    </location>
</feature>
<protein>
    <recommendedName>
        <fullName evidence="12 13">Cardiolipin synthase</fullName>
        <shortName evidence="12">CL synthase</shortName>
        <ecNumber evidence="12 13">2.7.8.-</ecNumber>
    </recommendedName>
</protein>
<evidence type="ECO:0000256" key="1">
    <source>
        <dbReference type="ARBA" id="ARBA00004651"/>
    </source>
</evidence>
<evidence type="ECO:0000256" key="12">
    <source>
        <dbReference type="HAMAP-Rule" id="MF_01916"/>
    </source>
</evidence>
<dbReference type="GO" id="GO:0032049">
    <property type="term" value="P:cardiolipin biosynthetic process"/>
    <property type="evidence" value="ECO:0007669"/>
    <property type="project" value="UniProtKB-UniRule"/>
</dbReference>
<dbReference type="PANTHER" id="PTHR21248:SF22">
    <property type="entry name" value="PHOSPHOLIPASE D"/>
    <property type="match status" value="1"/>
</dbReference>
<keyword evidence="5 12" id="KW-0812">Transmembrane</keyword>
<evidence type="ECO:0000313" key="16">
    <source>
        <dbReference type="Proteomes" id="UP000198705"/>
    </source>
</evidence>
<organism evidence="15 16">
    <name type="scientific">Bizionia echini</name>
    <dbReference type="NCBI Taxonomy" id="649333"/>
    <lineage>
        <taxon>Bacteria</taxon>
        <taxon>Pseudomonadati</taxon>
        <taxon>Bacteroidota</taxon>
        <taxon>Flavobacteriia</taxon>
        <taxon>Flavobacteriales</taxon>
        <taxon>Flavobacteriaceae</taxon>
        <taxon>Bizionia</taxon>
    </lineage>
</organism>
<dbReference type="STRING" id="649333.SAMN04487989_103236"/>
<dbReference type="PANTHER" id="PTHR21248">
    <property type="entry name" value="CARDIOLIPIN SYNTHASE"/>
    <property type="match status" value="1"/>
</dbReference>
<feature type="domain" description="PLD phosphodiesterase" evidence="14">
    <location>
        <begin position="220"/>
        <end position="247"/>
    </location>
</feature>
<dbReference type="SMART" id="SM00155">
    <property type="entry name" value="PLDc"/>
    <property type="match status" value="2"/>
</dbReference>
<evidence type="ECO:0000256" key="5">
    <source>
        <dbReference type="ARBA" id="ARBA00022692"/>
    </source>
</evidence>
<proteinExistence type="inferred from homology"/>
<dbReference type="Gene3D" id="3.30.870.10">
    <property type="entry name" value="Endonuclease Chain A"/>
    <property type="match status" value="2"/>
</dbReference>
<dbReference type="CDD" id="cd09112">
    <property type="entry name" value="PLDc_CLS_2"/>
    <property type="match status" value="1"/>
</dbReference>
<dbReference type="OrthoDB" id="9762009at2"/>
<keyword evidence="3 12" id="KW-0444">Lipid biosynthesis</keyword>
<keyword evidence="2 12" id="KW-1003">Cell membrane</keyword>
<keyword evidence="7 12" id="KW-1133">Transmembrane helix</keyword>
<dbReference type="GO" id="GO:0008808">
    <property type="term" value="F:cardiolipin synthase activity"/>
    <property type="evidence" value="ECO:0007669"/>
    <property type="project" value="UniProtKB-UniRule"/>
</dbReference>
<evidence type="ECO:0000259" key="14">
    <source>
        <dbReference type="PROSITE" id="PS50035"/>
    </source>
</evidence>
<feature type="active site" evidence="12">
    <location>
        <position position="225"/>
    </location>
</feature>
<dbReference type="SUPFAM" id="SSF56024">
    <property type="entry name" value="Phospholipase D/nuclease"/>
    <property type="match status" value="2"/>
</dbReference>
<evidence type="ECO:0000256" key="7">
    <source>
        <dbReference type="ARBA" id="ARBA00022989"/>
    </source>
</evidence>
<dbReference type="HAMAP" id="MF_01916">
    <property type="entry name" value="Cardiolipin_synth_Cls"/>
    <property type="match status" value="1"/>
</dbReference>
<keyword evidence="8 12" id="KW-0443">Lipid metabolism</keyword>
<sequence length="484" mass="55629">MLDFLKDNIWVIIIVLNYALAISAASTILLKNINPTKTLSYILVLVVFPFLGLIVYYFFGQEYRKNKIFNRKNVLNEKIVQKLGKDFELSESQLHKLDDFLDEKIKLVNLLNNNKNTPVTLHNELQIIKNAKDKFDLLFEDLKHAKHHIHLEYYILKDDNIGTELINILCDKASEGIKVRLSFDDVGSKISSKTKRRMTKSGVEFYAFMPVLFPSFTGKMNYRNHRKIAIIDGKVGYVGGINVSDNYVNYKNGDSYWRDTHLRIVGEALKPLQVHFLLTWDFVSNSSCKISSELFPDVAVDSINAVQIAASGPDTDWANIMEAIFVAINTAEDYVYVTTPYFIPNDEIITSLQIAAKSGLDVRLLIPKTSDSWTAKHATNSYLERLLEAQVKVYRYTKGFIHAKTMVVDDLFSTIGTANLDYRSFNINFEINALIYNKKTSIELKNIFLEDLNDSEELTLETWQQRTKFSKLKESYCRLWSPLL</sequence>
<feature type="transmembrane region" description="Helical" evidence="12">
    <location>
        <begin position="9"/>
        <end position="29"/>
    </location>
</feature>
<comment type="similarity">
    <text evidence="12">Belongs to the phospholipase D family. Cardiolipin synthase subfamily.</text>
</comment>
<dbReference type="CDD" id="cd09110">
    <property type="entry name" value="PLDc_CLS_1"/>
    <property type="match status" value="1"/>
</dbReference>
<comment type="function">
    <text evidence="12">Catalyzes the reversible phosphatidyl group transfer from one phosphatidylglycerol molecule to another to form cardiolipin (CL) (diphosphatidylglycerol) and glycerol.</text>
</comment>
<dbReference type="PROSITE" id="PS50035">
    <property type="entry name" value="PLD"/>
    <property type="match status" value="2"/>
</dbReference>
<evidence type="ECO:0000256" key="3">
    <source>
        <dbReference type="ARBA" id="ARBA00022516"/>
    </source>
</evidence>
<dbReference type="Pfam" id="PF13091">
    <property type="entry name" value="PLDc_2"/>
    <property type="match status" value="2"/>
</dbReference>
<feature type="active site" evidence="12">
    <location>
        <position position="227"/>
    </location>
</feature>
<dbReference type="InterPro" id="IPR001736">
    <property type="entry name" value="PLipase_D/transphosphatidylase"/>
</dbReference>
<reference evidence="16" key="1">
    <citation type="submission" date="2016-10" db="EMBL/GenBank/DDBJ databases">
        <authorList>
            <person name="Varghese N."/>
            <person name="Submissions S."/>
        </authorList>
    </citation>
    <scope>NUCLEOTIDE SEQUENCE [LARGE SCALE GENOMIC DNA]</scope>
    <source>
        <strain evidence="16">DSM 23925</strain>
    </source>
</reference>
<dbReference type="Pfam" id="PF13396">
    <property type="entry name" value="PLDc_N"/>
    <property type="match status" value="1"/>
</dbReference>
<keyword evidence="16" id="KW-1185">Reference proteome</keyword>
<keyword evidence="9 12" id="KW-0472">Membrane</keyword>
<evidence type="ECO:0000256" key="9">
    <source>
        <dbReference type="ARBA" id="ARBA00023136"/>
    </source>
</evidence>
<dbReference type="InterPro" id="IPR022924">
    <property type="entry name" value="Cardiolipin_synthase"/>
</dbReference>
<keyword evidence="4 12" id="KW-0808">Transferase</keyword>
<dbReference type="RefSeq" id="WP_092208064.1">
    <property type="nucleotide sequence ID" value="NZ_FOVN01000003.1"/>
</dbReference>
<dbReference type="InterPro" id="IPR027379">
    <property type="entry name" value="CLS_N"/>
</dbReference>
<feature type="domain" description="PLD phosphodiesterase" evidence="14">
    <location>
        <begin position="397"/>
        <end position="424"/>
    </location>
</feature>
<dbReference type="AlphaFoldDB" id="A0A1I5BML1"/>
<evidence type="ECO:0000256" key="6">
    <source>
        <dbReference type="ARBA" id="ARBA00022737"/>
    </source>
</evidence>
<keyword evidence="11 12" id="KW-1208">Phospholipid metabolism</keyword>
<dbReference type="EMBL" id="FOVN01000003">
    <property type="protein sequence ID" value="SFN75958.1"/>
    <property type="molecule type" value="Genomic_DNA"/>
</dbReference>
<name>A0A1I5BML1_9FLAO</name>
<comment type="catalytic activity">
    <reaction evidence="12">
        <text>2 a 1,2-diacyl-sn-glycero-3-phospho-(1'-sn-glycerol) = a cardiolipin + glycerol</text>
        <dbReference type="Rhea" id="RHEA:31451"/>
        <dbReference type="ChEBI" id="CHEBI:17754"/>
        <dbReference type="ChEBI" id="CHEBI:62237"/>
        <dbReference type="ChEBI" id="CHEBI:64716"/>
    </reaction>
</comment>
<accession>A0A1I5BML1</accession>
<dbReference type="NCBIfam" id="TIGR04265">
    <property type="entry name" value="bac_cardiolipin"/>
    <property type="match status" value="1"/>
</dbReference>
<evidence type="ECO:0000256" key="4">
    <source>
        <dbReference type="ARBA" id="ARBA00022679"/>
    </source>
</evidence>